<feature type="domain" description="MaoC-like" evidence="1">
    <location>
        <begin position="18"/>
        <end position="110"/>
    </location>
</feature>
<protein>
    <submittedName>
        <fullName evidence="2">Acyl dehydratase</fullName>
    </submittedName>
</protein>
<dbReference type="AlphaFoldDB" id="A0A7Z7N6U9"/>
<accession>A0A7Z7N6U9</accession>
<sequence>MPIMLRGIEGIQAYAGFELGRSTWVEVSPEMIHAFASVTDDRDRIFADDERNRHGACAGSVANGYLLIGLMNSMLRDIYLLEATEPARVCGINRLRFLAPVPASSSIRLDARLISFDATEEGGRLTLQCTMECDASKGLVLEAEVVYRFMWSSRALEPFAARSA</sequence>
<dbReference type="PANTHER" id="PTHR42993">
    <property type="entry name" value="MAOC-LIKE DEHYDRATASE DOMAIN-CONTAINING PROTEIN"/>
    <property type="match status" value="1"/>
</dbReference>
<gene>
    <name evidence="2" type="ORF">SAMN05446927_7851</name>
</gene>
<evidence type="ECO:0000313" key="2">
    <source>
        <dbReference type="EMBL" id="SOE89185.1"/>
    </source>
</evidence>
<evidence type="ECO:0000313" key="3">
    <source>
        <dbReference type="Proteomes" id="UP000219522"/>
    </source>
</evidence>
<dbReference type="OrthoDB" id="9801735at2"/>
<dbReference type="InterPro" id="IPR029069">
    <property type="entry name" value="HotDog_dom_sf"/>
</dbReference>
<dbReference type="InterPro" id="IPR002539">
    <property type="entry name" value="MaoC-like_dom"/>
</dbReference>
<dbReference type="EMBL" id="OCSU01000003">
    <property type="protein sequence ID" value="SOE89185.1"/>
    <property type="molecule type" value="Genomic_DNA"/>
</dbReference>
<reference evidence="2 3" key="1">
    <citation type="submission" date="2017-09" db="EMBL/GenBank/DDBJ databases">
        <authorList>
            <person name="Varghese N."/>
            <person name="Submissions S."/>
        </authorList>
    </citation>
    <scope>NUCLEOTIDE SEQUENCE [LARGE SCALE GENOMIC DNA]</scope>
    <source>
        <strain evidence="2 3">OK806</strain>
    </source>
</reference>
<proteinExistence type="predicted"/>
<name>A0A7Z7N6U9_9BURK</name>
<evidence type="ECO:0000259" key="1">
    <source>
        <dbReference type="Pfam" id="PF01575"/>
    </source>
</evidence>
<comment type="caution">
    <text evidence="2">The sequence shown here is derived from an EMBL/GenBank/DDBJ whole genome shotgun (WGS) entry which is preliminary data.</text>
</comment>
<dbReference type="SUPFAM" id="SSF54637">
    <property type="entry name" value="Thioesterase/thiol ester dehydrase-isomerase"/>
    <property type="match status" value="1"/>
</dbReference>
<dbReference type="Gene3D" id="3.10.129.10">
    <property type="entry name" value="Hotdog Thioesterase"/>
    <property type="match status" value="1"/>
</dbReference>
<dbReference type="Proteomes" id="UP000219522">
    <property type="component" value="Unassembled WGS sequence"/>
</dbReference>
<dbReference type="PANTHER" id="PTHR42993:SF1">
    <property type="entry name" value="MAOC-LIKE DEHYDRATASE DOMAIN-CONTAINING PROTEIN"/>
    <property type="match status" value="1"/>
</dbReference>
<keyword evidence="3" id="KW-1185">Reference proteome</keyword>
<organism evidence="2 3">
    <name type="scientific">Caballeronia arationis</name>
    <dbReference type="NCBI Taxonomy" id="1777142"/>
    <lineage>
        <taxon>Bacteria</taxon>
        <taxon>Pseudomonadati</taxon>
        <taxon>Pseudomonadota</taxon>
        <taxon>Betaproteobacteria</taxon>
        <taxon>Burkholderiales</taxon>
        <taxon>Burkholderiaceae</taxon>
        <taxon>Caballeronia</taxon>
    </lineage>
</organism>
<dbReference type="Pfam" id="PF01575">
    <property type="entry name" value="MaoC_dehydratas"/>
    <property type="match status" value="1"/>
</dbReference>